<dbReference type="EMBL" id="JAHRIO010062628">
    <property type="protein sequence ID" value="MEQ2179365.1"/>
    <property type="molecule type" value="Genomic_DNA"/>
</dbReference>
<keyword evidence="2" id="KW-1185">Reference proteome</keyword>
<accession>A0ABV0P7D9</accession>
<evidence type="ECO:0000313" key="2">
    <source>
        <dbReference type="Proteomes" id="UP001476798"/>
    </source>
</evidence>
<evidence type="ECO:0000313" key="1">
    <source>
        <dbReference type="EMBL" id="MEQ2179365.1"/>
    </source>
</evidence>
<sequence length="161" mass="18520">MQPQDAQSRPWLKLMENVIKSYGQKNSDYQFNHQGLPHTPHWQPPQKPYQQPCNVPVKWPHEALPLQDYSIVMPEKIEFSLNLPLPCFPLFKGISITTKKSDDLRHSGISPPRFSRFQSRDGTGSRYMFDHKGFIKDPLKHKPSHDGAKPGLDFSLSAPIF</sequence>
<protein>
    <submittedName>
        <fullName evidence="1">Uncharacterized protein</fullName>
    </submittedName>
</protein>
<organism evidence="1 2">
    <name type="scientific">Goodea atripinnis</name>
    <dbReference type="NCBI Taxonomy" id="208336"/>
    <lineage>
        <taxon>Eukaryota</taxon>
        <taxon>Metazoa</taxon>
        <taxon>Chordata</taxon>
        <taxon>Craniata</taxon>
        <taxon>Vertebrata</taxon>
        <taxon>Euteleostomi</taxon>
        <taxon>Actinopterygii</taxon>
        <taxon>Neopterygii</taxon>
        <taxon>Teleostei</taxon>
        <taxon>Neoteleostei</taxon>
        <taxon>Acanthomorphata</taxon>
        <taxon>Ovalentaria</taxon>
        <taxon>Atherinomorphae</taxon>
        <taxon>Cyprinodontiformes</taxon>
        <taxon>Goodeidae</taxon>
        <taxon>Goodea</taxon>
    </lineage>
</organism>
<name>A0ABV0P7D9_9TELE</name>
<reference evidence="1 2" key="1">
    <citation type="submission" date="2021-06" db="EMBL/GenBank/DDBJ databases">
        <authorList>
            <person name="Palmer J.M."/>
        </authorList>
    </citation>
    <scope>NUCLEOTIDE SEQUENCE [LARGE SCALE GENOMIC DNA]</scope>
    <source>
        <strain evidence="1 2">GA_2019</strain>
        <tissue evidence="1">Muscle</tissue>
    </source>
</reference>
<dbReference type="Proteomes" id="UP001476798">
    <property type="component" value="Unassembled WGS sequence"/>
</dbReference>
<comment type="caution">
    <text evidence="1">The sequence shown here is derived from an EMBL/GenBank/DDBJ whole genome shotgun (WGS) entry which is preliminary data.</text>
</comment>
<proteinExistence type="predicted"/>
<gene>
    <name evidence="1" type="ORF">GOODEAATRI_024137</name>
</gene>